<name>A0AAD3HIH1_9CHLO</name>
<evidence type="ECO:0000313" key="2">
    <source>
        <dbReference type="EMBL" id="GFR41898.1"/>
    </source>
</evidence>
<reference evidence="2 3" key="1">
    <citation type="journal article" date="2021" name="Sci. Rep.">
        <title>Genome sequencing of the multicellular alga Astrephomene provides insights into convergent evolution of germ-soma differentiation.</title>
        <authorList>
            <person name="Yamashita S."/>
            <person name="Yamamoto K."/>
            <person name="Matsuzaki R."/>
            <person name="Suzuki S."/>
            <person name="Yamaguchi H."/>
            <person name="Hirooka S."/>
            <person name="Minakuchi Y."/>
            <person name="Miyagishima S."/>
            <person name="Kawachi M."/>
            <person name="Toyoda A."/>
            <person name="Nozaki H."/>
        </authorList>
    </citation>
    <scope>NUCLEOTIDE SEQUENCE [LARGE SCALE GENOMIC DNA]</scope>
    <source>
        <strain evidence="2 3">NIES-4017</strain>
    </source>
</reference>
<dbReference type="Proteomes" id="UP001054857">
    <property type="component" value="Unassembled WGS sequence"/>
</dbReference>
<feature type="non-terminal residue" evidence="2">
    <location>
        <position position="1"/>
    </location>
</feature>
<comment type="caution">
    <text evidence="2">The sequence shown here is derived from an EMBL/GenBank/DDBJ whole genome shotgun (WGS) entry which is preliminary data.</text>
</comment>
<feature type="compositionally biased region" description="Basic and acidic residues" evidence="1">
    <location>
        <begin position="77"/>
        <end position="100"/>
    </location>
</feature>
<proteinExistence type="predicted"/>
<protein>
    <submittedName>
        <fullName evidence="2">Uncharacterized protein</fullName>
    </submittedName>
</protein>
<evidence type="ECO:0000256" key="1">
    <source>
        <dbReference type="SAM" id="MobiDB-lite"/>
    </source>
</evidence>
<keyword evidence="3" id="KW-1185">Reference proteome</keyword>
<feature type="non-terminal residue" evidence="2">
    <location>
        <position position="158"/>
    </location>
</feature>
<sequence>VRRLLTAVEATRADPRVMIVTDPRVFFTLYPAVQAAGLRCAHLPQALTSALLKSSSSSAAKSATGARLTGGGGGGKGDTRNERDVAGGQEQEREQERDADTGGGEDAAAELQRLGKQVEAAAQPGSCLFVSHGTSACAAFPLSAFHAAIIMAPDRPSS</sequence>
<organism evidence="2 3">
    <name type="scientific">Astrephomene gubernaculifera</name>
    <dbReference type="NCBI Taxonomy" id="47775"/>
    <lineage>
        <taxon>Eukaryota</taxon>
        <taxon>Viridiplantae</taxon>
        <taxon>Chlorophyta</taxon>
        <taxon>core chlorophytes</taxon>
        <taxon>Chlorophyceae</taxon>
        <taxon>CS clade</taxon>
        <taxon>Chlamydomonadales</taxon>
        <taxon>Astrephomenaceae</taxon>
        <taxon>Astrephomene</taxon>
    </lineage>
</organism>
<evidence type="ECO:0000313" key="3">
    <source>
        <dbReference type="Proteomes" id="UP001054857"/>
    </source>
</evidence>
<gene>
    <name evidence="2" type="ORF">Agub_g2688</name>
</gene>
<feature type="region of interest" description="Disordered" evidence="1">
    <location>
        <begin position="58"/>
        <end position="109"/>
    </location>
</feature>
<dbReference type="AlphaFoldDB" id="A0AAD3HIH1"/>
<dbReference type="EMBL" id="BMAR01000002">
    <property type="protein sequence ID" value="GFR41898.1"/>
    <property type="molecule type" value="Genomic_DNA"/>
</dbReference>
<accession>A0AAD3HIH1</accession>